<feature type="compositionally biased region" description="Low complexity" evidence="1">
    <location>
        <begin position="133"/>
        <end position="160"/>
    </location>
</feature>
<reference evidence="2" key="2">
    <citation type="submission" date="2020-09" db="EMBL/GenBank/DDBJ databases">
        <authorList>
            <person name="Sun Q."/>
            <person name="Zhou Y."/>
        </authorList>
    </citation>
    <scope>NUCLEOTIDE SEQUENCE</scope>
    <source>
        <strain evidence="2">CGMCC 1.15533</strain>
    </source>
</reference>
<dbReference type="EMBL" id="BMJN01000018">
    <property type="protein sequence ID" value="GGE32099.1"/>
    <property type="molecule type" value="Genomic_DNA"/>
</dbReference>
<dbReference type="AlphaFoldDB" id="A0A917EEJ3"/>
<dbReference type="RefSeq" id="WP_068990844.1">
    <property type="nucleotide sequence ID" value="NZ_BMJN01000018.1"/>
</dbReference>
<protein>
    <recommendedName>
        <fullName evidence="4">DUF4839 domain-containing protein</fullName>
    </recommendedName>
</protein>
<accession>A0A917EEJ3</accession>
<comment type="caution">
    <text evidence="2">The sequence shown here is derived from an EMBL/GenBank/DDBJ whole genome shotgun (WGS) entry which is preliminary data.</text>
</comment>
<dbReference type="InterPro" id="IPR032290">
    <property type="entry name" value="DUF4839"/>
</dbReference>
<name>A0A917EEJ3_9STRE</name>
<evidence type="ECO:0000313" key="2">
    <source>
        <dbReference type="EMBL" id="GGE32099.1"/>
    </source>
</evidence>
<gene>
    <name evidence="2" type="ORF">GCM10011510_11740</name>
</gene>
<organism evidence="2 3">
    <name type="scientific">Streptococcus himalayensis</name>
    <dbReference type="NCBI Taxonomy" id="1888195"/>
    <lineage>
        <taxon>Bacteria</taxon>
        <taxon>Bacillati</taxon>
        <taxon>Bacillota</taxon>
        <taxon>Bacilli</taxon>
        <taxon>Lactobacillales</taxon>
        <taxon>Streptococcaceae</taxon>
        <taxon>Streptococcus</taxon>
    </lineage>
</organism>
<keyword evidence="3" id="KW-1185">Reference proteome</keyword>
<dbReference type="Proteomes" id="UP000660801">
    <property type="component" value="Unassembled WGS sequence"/>
</dbReference>
<proteinExistence type="predicted"/>
<evidence type="ECO:0000256" key="1">
    <source>
        <dbReference type="SAM" id="MobiDB-lite"/>
    </source>
</evidence>
<dbReference type="Pfam" id="PF16127">
    <property type="entry name" value="DUF4839"/>
    <property type="match status" value="1"/>
</dbReference>
<evidence type="ECO:0008006" key="4">
    <source>
        <dbReference type="Google" id="ProtNLM"/>
    </source>
</evidence>
<reference evidence="2" key="1">
    <citation type="journal article" date="2014" name="Int. J. Syst. Evol. Microbiol.">
        <title>Complete genome sequence of Corynebacterium casei LMG S-19264T (=DSM 44701T), isolated from a smear-ripened cheese.</title>
        <authorList>
            <consortium name="US DOE Joint Genome Institute (JGI-PGF)"/>
            <person name="Walter F."/>
            <person name="Albersmeier A."/>
            <person name="Kalinowski J."/>
            <person name="Ruckert C."/>
        </authorList>
    </citation>
    <scope>NUCLEOTIDE SEQUENCE</scope>
    <source>
        <strain evidence="2">CGMCC 1.15533</strain>
    </source>
</reference>
<feature type="region of interest" description="Disordered" evidence="1">
    <location>
        <begin position="109"/>
        <end position="176"/>
    </location>
</feature>
<sequence length="291" mass="32155">MKSWKYLLVAGTALFLVACSKDSKEMETNTIKLPITSENIHKQNYKTIVNQLKDAGFTNVKVEKIEDLITGLLKKDGQIESVSINGDTDFIKGSKYEKDSKITVTYHTFKEDKEDSPSSKEAASSSSKEKADSSSSSKENTSTSASSKESTSSKSEPSTSEPEKPAEENITAANNPDFAAILTTEDPLTISTFVEKYKDKTVEFDGHVALLTHHENKKYYFDILIYAGDYQGPDVGVPGPAFQFYRIYAKSSAFSKLDGLQAGQNIHIKARIASFTQGEVFRLDPLEITPR</sequence>
<evidence type="ECO:0000313" key="3">
    <source>
        <dbReference type="Proteomes" id="UP000660801"/>
    </source>
</evidence>
<dbReference type="PROSITE" id="PS51257">
    <property type="entry name" value="PROKAR_LIPOPROTEIN"/>
    <property type="match status" value="1"/>
</dbReference>
<feature type="compositionally biased region" description="Basic and acidic residues" evidence="1">
    <location>
        <begin position="109"/>
        <end position="118"/>
    </location>
</feature>